<dbReference type="Proteomes" id="UP000247551">
    <property type="component" value="Unassembled WGS sequence"/>
</dbReference>
<dbReference type="GO" id="GO:0005829">
    <property type="term" value="C:cytosol"/>
    <property type="evidence" value="ECO:0007669"/>
    <property type="project" value="TreeGrafter"/>
</dbReference>
<dbReference type="GO" id="GO:0019239">
    <property type="term" value="F:deaminase activity"/>
    <property type="evidence" value="ECO:0007669"/>
    <property type="project" value="TreeGrafter"/>
</dbReference>
<dbReference type="InterPro" id="IPR010252">
    <property type="entry name" value="HutF"/>
</dbReference>
<dbReference type="Gene3D" id="3.20.20.140">
    <property type="entry name" value="Metal-dependent hydrolases"/>
    <property type="match status" value="1"/>
</dbReference>
<dbReference type="Pfam" id="PF01979">
    <property type="entry name" value="Amidohydro_1"/>
    <property type="match status" value="1"/>
</dbReference>
<feature type="domain" description="Formimidoylglutamate deiminase N-terminal" evidence="6">
    <location>
        <begin position="16"/>
        <end position="50"/>
    </location>
</feature>
<gene>
    <name evidence="7" type="ORF">DFP75_105159</name>
</gene>
<dbReference type="InterPro" id="IPR051607">
    <property type="entry name" value="Metallo-dep_hydrolases"/>
</dbReference>
<dbReference type="PANTHER" id="PTHR11271">
    <property type="entry name" value="GUANINE DEAMINASE"/>
    <property type="match status" value="1"/>
</dbReference>
<evidence type="ECO:0000256" key="1">
    <source>
        <dbReference type="ARBA" id="ARBA00001947"/>
    </source>
</evidence>
<dbReference type="InterPro" id="IPR055156">
    <property type="entry name" value="HutF-like_N"/>
</dbReference>
<comment type="caution">
    <text evidence="7">The sequence shown here is derived from an EMBL/GenBank/DDBJ whole genome shotgun (WGS) entry which is preliminary data.</text>
</comment>
<dbReference type="PANTHER" id="PTHR11271:SF48">
    <property type="entry name" value="AMIDOHYDROLASE-RELATED DOMAIN-CONTAINING PROTEIN"/>
    <property type="match status" value="1"/>
</dbReference>
<keyword evidence="8" id="KW-1185">Reference proteome</keyword>
<evidence type="ECO:0000256" key="4">
    <source>
        <dbReference type="ARBA" id="ARBA00022833"/>
    </source>
</evidence>
<name>A0A318VAZ1_9GAMM</name>
<sequence>MTSQQSTHCDSIQYFFAQRALLSSGWAKEVLFSVKDGQFHSFKTDCAPTAECHVLSGPVLPTIANVHSHAFQRVMAGAAEVSLNPNDSFWSWRDLMYKIVQKLTPEDAYIIAKQLYIDMLKAGYTQVGEFHYLHHDAGGKHYGQIGEMANQIISAANESGMGLTLLPVLYSHSGFGGQAPNAGQARFINSTDSYLALHQSCDKTLANHPIHKLGICFHSLRAVTKPQIERVLQSLAKDCPVHIHIAEQQKEVQDSLAFSGQRPVEWLHNEIGLDASWCLVHATHLTDAERQTIARSQAVAGLCPTTEANLGDGIFPGVAFEQENGRWGIGSDSHVSLSIVEELRTYEYGQRLRDQQRNRLYRLDQTSVGDNLYQQALLGGNQACNVSLGLTKGNRADFMVLDESHPFIAASEAKDLLNRWLFATNENLVKDVFVAGNHTIQNFHHQQEESSRLAFTQVIKKAMYHA</sequence>
<dbReference type="Pfam" id="PF22429">
    <property type="entry name" value="HutF_N"/>
    <property type="match status" value="1"/>
</dbReference>
<proteinExistence type="predicted"/>
<keyword evidence="4" id="KW-0862">Zinc</keyword>
<evidence type="ECO:0000259" key="6">
    <source>
        <dbReference type="Pfam" id="PF22429"/>
    </source>
</evidence>
<dbReference type="InterPro" id="IPR011059">
    <property type="entry name" value="Metal-dep_hydrolase_composite"/>
</dbReference>
<dbReference type="InterPro" id="IPR006680">
    <property type="entry name" value="Amidohydro-rel"/>
</dbReference>
<evidence type="ECO:0000313" key="7">
    <source>
        <dbReference type="EMBL" id="PYF81069.1"/>
    </source>
</evidence>
<dbReference type="NCBIfam" id="NF006681">
    <property type="entry name" value="PRK09229.1-2"/>
    <property type="match status" value="1"/>
</dbReference>
<protein>
    <submittedName>
        <fullName evidence="7">Formimidoylglutamate deiminase</fullName>
    </submittedName>
</protein>
<dbReference type="NCBIfam" id="NF006684">
    <property type="entry name" value="PRK09229.1-5"/>
    <property type="match status" value="1"/>
</dbReference>
<comment type="cofactor">
    <cofactor evidence="1">
        <name>Zn(2+)</name>
        <dbReference type="ChEBI" id="CHEBI:29105"/>
    </cofactor>
</comment>
<dbReference type="AlphaFoldDB" id="A0A318VAZ1"/>
<dbReference type="InterPro" id="IPR032466">
    <property type="entry name" value="Metal_Hydrolase"/>
</dbReference>
<evidence type="ECO:0000259" key="5">
    <source>
        <dbReference type="Pfam" id="PF01979"/>
    </source>
</evidence>
<dbReference type="NCBIfam" id="TIGR02022">
    <property type="entry name" value="hutF"/>
    <property type="match status" value="1"/>
</dbReference>
<dbReference type="NCBIfam" id="NF006682">
    <property type="entry name" value="PRK09229.1-3"/>
    <property type="match status" value="1"/>
</dbReference>
<keyword evidence="2" id="KW-0479">Metal-binding</keyword>
<evidence type="ECO:0000256" key="2">
    <source>
        <dbReference type="ARBA" id="ARBA00022723"/>
    </source>
</evidence>
<reference evidence="7 8" key="1">
    <citation type="submission" date="2018-06" db="EMBL/GenBank/DDBJ databases">
        <title>Genomic Encyclopedia of Type Strains, Phase III (KMG-III): the genomes of soil and plant-associated and newly described type strains.</title>
        <authorList>
            <person name="Whitman W."/>
        </authorList>
    </citation>
    <scope>NUCLEOTIDE SEQUENCE [LARGE SCALE GENOMIC DNA]</scope>
    <source>
        <strain evidence="7 8">CECT 7730</strain>
    </source>
</reference>
<accession>A0A318VAZ1</accession>
<evidence type="ECO:0000256" key="3">
    <source>
        <dbReference type="ARBA" id="ARBA00022801"/>
    </source>
</evidence>
<organism evidence="7 8">
    <name type="scientific">Marinomonas alcarazii</name>
    <dbReference type="NCBI Taxonomy" id="491949"/>
    <lineage>
        <taxon>Bacteria</taxon>
        <taxon>Pseudomonadati</taxon>
        <taxon>Pseudomonadota</taxon>
        <taxon>Gammaproteobacteria</taxon>
        <taxon>Oceanospirillales</taxon>
        <taxon>Oceanospirillaceae</taxon>
        <taxon>Marinomonas</taxon>
    </lineage>
</organism>
<feature type="domain" description="Amidohydrolase-related" evidence="5">
    <location>
        <begin position="59"/>
        <end position="437"/>
    </location>
</feature>
<dbReference type="EMBL" id="QKLW01000005">
    <property type="protein sequence ID" value="PYF81069.1"/>
    <property type="molecule type" value="Genomic_DNA"/>
</dbReference>
<dbReference type="GO" id="GO:0046872">
    <property type="term" value="F:metal ion binding"/>
    <property type="evidence" value="ECO:0007669"/>
    <property type="project" value="UniProtKB-KW"/>
</dbReference>
<dbReference type="SUPFAM" id="SSF51556">
    <property type="entry name" value="Metallo-dependent hydrolases"/>
    <property type="match status" value="1"/>
</dbReference>
<dbReference type="RefSeq" id="WP_110575971.1">
    <property type="nucleotide sequence ID" value="NZ_QKLW01000005.1"/>
</dbReference>
<keyword evidence="3" id="KW-0378">Hydrolase</keyword>
<dbReference type="Gene3D" id="2.30.40.10">
    <property type="entry name" value="Urease, subunit C, domain 1"/>
    <property type="match status" value="1"/>
</dbReference>
<evidence type="ECO:0000313" key="8">
    <source>
        <dbReference type="Proteomes" id="UP000247551"/>
    </source>
</evidence>